<sequence length="58" mass="6849">MNWNAQGHAPTNLFGVPHFDFHFYMTDMAAQHAIDLTAVGYPRPRPMCRRRSMFRRII</sequence>
<accession>A0ABX8CI88</accession>
<evidence type="ECO:0000313" key="1">
    <source>
        <dbReference type="EMBL" id="QVI19640.1"/>
    </source>
</evidence>
<reference evidence="1 2" key="1">
    <citation type="submission" date="2021-04" db="EMBL/GenBank/DDBJ databases">
        <title>Nocardia tengchongensis.</title>
        <authorList>
            <person name="Zhuang k."/>
            <person name="Ran Y."/>
            <person name="Li W."/>
        </authorList>
    </citation>
    <scope>NUCLEOTIDE SEQUENCE [LARGE SCALE GENOMIC DNA]</scope>
    <source>
        <strain evidence="1 2">CFH S0057</strain>
    </source>
</reference>
<evidence type="ECO:0000313" key="2">
    <source>
        <dbReference type="Proteomes" id="UP000683310"/>
    </source>
</evidence>
<dbReference type="Proteomes" id="UP000683310">
    <property type="component" value="Chromosome"/>
</dbReference>
<organism evidence="1 2">
    <name type="scientific">Nocardia tengchongensis</name>
    <dbReference type="NCBI Taxonomy" id="2055889"/>
    <lineage>
        <taxon>Bacteria</taxon>
        <taxon>Bacillati</taxon>
        <taxon>Actinomycetota</taxon>
        <taxon>Actinomycetes</taxon>
        <taxon>Mycobacteriales</taxon>
        <taxon>Nocardiaceae</taxon>
        <taxon>Nocardia</taxon>
    </lineage>
</organism>
<proteinExistence type="predicted"/>
<dbReference type="EMBL" id="CP074371">
    <property type="protein sequence ID" value="QVI19640.1"/>
    <property type="molecule type" value="Genomic_DNA"/>
</dbReference>
<name>A0ABX8CI88_9NOCA</name>
<protein>
    <submittedName>
        <fullName evidence="1">Uncharacterized protein</fullName>
    </submittedName>
</protein>
<keyword evidence="2" id="KW-1185">Reference proteome</keyword>
<gene>
    <name evidence="1" type="ORF">KHQ06_25160</name>
</gene>